<sequence length="531" mass="58056">MFLDASEDFSHIQDELSGGRHKEFRRSRLREFISNPRHSTFRQLTPTATAFHATARASLGPSSGLPGMRQFADVKRGANALHTSEKPSQRVTVHFANGTPMLHLRFSALEIPTPEAFKAKSLSPRPTSEWVPVSRPVSLRPVYLADSRHNSFVDSRNYIASLESPPQAYVPPKTKATRIQSSFSMRSIPESYTSLAAFRELAPQFPPLPANALEPVKQSPSDSDEKSGECWDDATSADSQVSIYIAKPETPAPRSSGSDINPFMSEVAPQPVTPISIPSPLVESTRTRAFRDVNAHFRVPSVPTSALSTPMTFPSGCTPTPPLQLTGDTDDGFLDFGSALNTSKSRAFTRDSSGAIHPAAWIDYDAIPPVRKHQSQSLRGLPVVMEESDTGQPGITRAVSRHSRKSGSMGTLTLPWLKNPEVQEERRLAREVSRGQMQGPGPRLSRMTSIGRAPMRPTPVPVKTGHVVRGSLQGSLYIGHIIIPPKENTNVEIIQGSVDTMDGRGVLRDSEVLEIEDGTFAKAVRTRGYVQ</sequence>
<keyword evidence="3" id="KW-1185">Reference proteome</keyword>
<dbReference type="OrthoDB" id="3219582at2759"/>
<reference evidence="2" key="2">
    <citation type="submission" date="2021-10" db="EMBL/GenBank/DDBJ databases">
        <title>Phylogenomics reveals ancestral predisposition of the termite-cultivated fungus Termitomyces towards a domesticated lifestyle.</title>
        <authorList>
            <person name="Auxier B."/>
            <person name="Grum-Grzhimaylo A."/>
            <person name="Cardenas M.E."/>
            <person name="Lodge J.D."/>
            <person name="Laessoe T."/>
            <person name="Pedersen O."/>
            <person name="Smith M.E."/>
            <person name="Kuyper T.W."/>
            <person name="Franco-Molano E.A."/>
            <person name="Baroni T.J."/>
            <person name="Aanen D.K."/>
        </authorList>
    </citation>
    <scope>NUCLEOTIDE SEQUENCE</scope>
    <source>
        <strain evidence="2">AP01</strain>
        <tissue evidence="2">Mycelium</tissue>
    </source>
</reference>
<dbReference type="AlphaFoldDB" id="A0A9P7K9C8"/>
<evidence type="ECO:0000313" key="3">
    <source>
        <dbReference type="Proteomes" id="UP000775547"/>
    </source>
</evidence>
<organism evidence="2 3">
    <name type="scientific">Asterophora parasitica</name>
    <dbReference type="NCBI Taxonomy" id="117018"/>
    <lineage>
        <taxon>Eukaryota</taxon>
        <taxon>Fungi</taxon>
        <taxon>Dikarya</taxon>
        <taxon>Basidiomycota</taxon>
        <taxon>Agaricomycotina</taxon>
        <taxon>Agaricomycetes</taxon>
        <taxon>Agaricomycetidae</taxon>
        <taxon>Agaricales</taxon>
        <taxon>Tricholomatineae</taxon>
        <taxon>Lyophyllaceae</taxon>
        <taxon>Asterophora</taxon>
    </lineage>
</organism>
<evidence type="ECO:0000256" key="1">
    <source>
        <dbReference type="SAM" id="MobiDB-lite"/>
    </source>
</evidence>
<feature type="region of interest" description="Disordered" evidence="1">
    <location>
        <begin position="209"/>
        <end position="232"/>
    </location>
</feature>
<gene>
    <name evidence="2" type="ORF">DXG03_006941</name>
</gene>
<dbReference type="EMBL" id="JABCKV010000491">
    <property type="protein sequence ID" value="KAG5640815.1"/>
    <property type="molecule type" value="Genomic_DNA"/>
</dbReference>
<proteinExistence type="predicted"/>
<protein>
    <submittedName>
        <fullName evidence="2">Uncharacterized protein</fullName>
    </submittedName>
</protein>
<name>A0A9P7K9C8_9AGAR</name>
<reference evidence="2" key="1">
    <citation type="submission" date="2020-07" db="EMBL/GenBank/DDBJ databases">
        <authorList>
            <person name="Nieuwenhuis M."/>
            <person name="Van De Peppel L.J.J."/>
        </authorList>
    </citation>
    <scope>NUCLEOTIDE SEQUENCE</scope>
    <source>
        <strain evidence="2">AP01</strain>
        <tissue evidence="2">Mycelium</tissue>
    </source>
</reference>
<comment type="caution">
    <text evidence="2">The sequence shown here is derived from an EMBL/GenBank/DDBJ whole genome shotgun (WGS) entry which is preliminary data.</text>
</comment>
<accession>A0A9P7K9C8</accession>
<feature type="region of interest" description="Disordered" evidence="1">
    <location>
        <begin position="430"/>
        <end position="463"/>
    </location>
</feature>
<evidence type="ECO:0000313" key="2">
    <source>
        <dbReference type="EMBL" id="KAG5640815.1"/>
    </source>
</evidence>
<dbReference type="Proteomes" id="UP000775547">
    <property type="component" value="Unassembled WGS sequence"/>
</dbReference>
<feature type="region of interest" description="Disordered" evidence="1">
    <location>
        <begin position="387"/>
        <end position="413"/>
    </location>
</feature>